<dbReference type="Proteomes" id="UP000828390">
    <property type="component" value="Unassembled WGS sequence"/>
</dbReference>
<sequence length="165" mass="19239">MGWGNEGRLDHLLQNIEGQAADFVFTQLHALVIKNYQSLVSKIGGKQYRVLESARSFASRCSRREQQHGESIEEYAANLKMLYDKGHPHRDRRTRDEDLVRKFLDGLLDQDARFEVEFNKEPTNIEDAVFYAVSFLQITKSTHKGNWKQRRTTRKATECMESDDK</sequence>
<dbReference type="EMBL" id="JAIWYP010000004">
    <property type="protein sequence ID" value="KAH3842278.1"/>
    <property type="molecule type" value="Genomic_DNA"/>
</dbReference>
<organism evidence="1 2">
    <name type="scientific">Dreissena polymorpha</name>
    <name type="common">Zebra mussel</name>
    <name type="synonym">Mytilus polymorpha</name>
    <dbReference type="NCBI Taxonomy" id="45954"/>
    <lineage>
        <taxon>Eukaryota</taxon>
        <taxon>Metazoa</taxon>
        <taxon>Spiralia</taxon>
        <taxon>Lophotrochozoa</taxon>
        <taxon>Mollusca</taxon>
        <taxon>Bivalvia</taxon>
        <taxon>Autobranchia</taxon>
        <taxon>Heteroconchia</taxon>
        <taxon>Euheterodonta</taxon>
        <taxon>Imparidentia</taxon>
        <taxon>Neoheterodontei</taxon>
        <taxon>Myida</taxon>
        <taxon>Dreissenoidea</taxon>
        <taxon>Dreissenidae</taxon>
        <taxon>Dreissena</taxon>
    </lineage>
</organism>
<gene>
    <name evidence="1" type="ORF">DPMN_115775</name>
</gene>
<accession>A0A9D4QT92</accession>
<dbReference type="AlphaFoldDB" id="A0A9D4QT92"/>
<evidence type="ECO:0000313" key="1">
    <source>
        <dbReference type="EMBL" id="KAH3842278.1"/>
    </source>
</evidence>
<keyword evidence="2" id="KW-1185">Reference proteome</keyword>
<comment type="caution">
    <text evidence="1">The sequence shown here is derived from an EMBL/GenBank/DDBJ whole genome shotgun (WGS) entry which is preliminary data.</text>
</comment>
<proteinExistence type="predicted"/>
<reference evidence="1" key="1">
    <citation type="journal article" date="2019" name="bioRxiv">
        <title>The Genome of the Zebra Mussel, Dreissena polymorpha: A Resource for Invasive Species Research.</title>
        <authorList>
            <person name="McCartney M.A."/>
            <person name="Auch B."/>
            <person name="Kono T."/>
            <person name="Mallez S."/>
            <person name="Zhang Y."/>
            <person name="Obille A."/>
            <person name="Becker A."/>
            <person name="Abrahante J.E."/>
            <person name="Garbe J."/>
            <person name="Badalamenti J.P."/>
            <person name="Herman A."/>
            <person name="Mangelson H."/>
            <person name="Liachko I."/>
            <person name="Sullivan S."/>
            <person name="Sone E.D."/>
            <person name="Koren S."/>
            <person name="Silverstein K.A.T."/>
            <person name="Beckman K.B."/>
            <person name="Gohl D.M."/>
        </authorList>
    </citation>
    <scope>NUCLEOTIDE SEQUENCE</scope>
    <source>
        <strain evidence="1">Duluth1</strain>
        <tissue evidence="1">Whole animal</tissue>
    </source>
</reference>
<protein>
    <recommendedName>
        <fullName evidence="3">Retrotransposon gag domain-containing protein</fullName>
    </recommendedName>
</protein>
<evidence type="ECO:0000313" key="2">
    <source>
        <dbReference type="Proteomes" id="UP000828390"/>
    </source>
</evidence>
<name>A0A9D4QT92_DREPO</name>
<evidence type="ECO:0008006" key="3">
    <source>
        <dbReference type="Google" id="ProtNLM"/>
    </source>
</evidence>
<reference evidence="1" key="2">
    <citation type="submission" date="2020-11" db="EMBL/GenBank/DDBJ databases">
        <authorList>
            <person name="McCartney M.A."/>
            <person name="Auch B."/>
            <person name="Kono T."/>
            <person name="Mallez S."/>
            <person name="Becker A."/>
            <person name="Gohl D.M."/>
            <person name="Silverstein K.A.T."/>
            <person name="Koren S."/>
            <person name="Bechman K.B."/>
            <person name="Herman A."/>
            <person name="Abrahante J.E."/>
            <person name="Garbe J."/>
        </authorList>
    </citation>
    <scope>NUCLEOTIDE SEQUENCE</scope>
    <source>
        <strain evidence="1">Duluth1</strain>
        <tissue evidence="1">Whole animal</tissue>
    </source>
</reference>